<evidence type="ECO:0000313" key="2">
    <source>
        <dbReference type="Proteomes" id="UP000070498"/>
    </source>
</evidence>
<protein>
    <submittedName>
        <fullName evidence="1">Uncharacterized protein</fullName>
    </submittedName>
</protein>
<keyword evidence="2" id="KW-1185">Reference proteome</keyword>
<name>A0A135NYV6_9HYPH</name>
<dbReference type="EMBL" id="LNUW01000037">
    <property type="protein sequence ID" value="KXG84339.1"/>
    <property type="molecule type" value="Genomic_DNA"/>
</dbReference>
<proteinExistence type="predicted"/>
<accession>A0A135NYV6</accession>
<organism evidence="1 2">
    <name type="scientific">Agrobacterium bohemicum</name>
    <dbReference type="NCBI Taxonomy" id="2052828"/>
    <lineage>
        <taxon>Bacteria</taxon>
        <taxon>Pseudomonadati</taxon>
        <taxon>Pseudomonadota</taxon>
        <taxon>Alphaproteobacteria</taxon>
        <taxon>Hyphomicrobiales</taxon>
        <taxon>Rhizobiaceae</taxon>
        <taxon>Rhizobium/Agrobacterium group</taxon>
        <taxon>Agrobacterium</taxon>
    </lineage>
</organism>
<comment type="caution">
    <text evidence="1">The sequence shown here is derived from an EMBL/GenBank/DDBJ whole genome shotgun (WGS) entry which is preliminary data.</text>
</comment>
<reference evidence="1 2" key="1">
    <citation type="submission" date="2015-11" db="EMBL/GenBank/DDBJ databases">
        <title>Draft genome sequence of Agrobacterium sp. R89-1.</title>
        <authorList>
            <person name="Zahradnik J."/>
            <person name="Kyslikova E."/>
            <person name="Palyzova A."/>
            <person name="Kyslik P."/>
        </authorList>
    </citation>
    <scope>NUCLEOTIDE SEQUENCE [LARGE SCALE GENOMIC DNA]</scope>
    <source>
        <strain evidence="1 2">R89-1</strain>
    </source>
</reference>
<sequence>MENDLFPNAIAPKTSLQLDELILRDAALFAFPVTEWEKRAYTEVISLPRVVVTRPPRDQLLAADMVPYDCHTNCSTQEANDPSRLSRHVFGWMVCGSDLILHSVVKMGSQWLCLTPQLVELAPRFEFVPDARIEWRDADDGVSRVAYRHGKVLPETLRKDPEHHIRMRDELLQLVASGLSVIEARDIVAYRSSNQGEGESGGSERG</sequence>
<dbReference type="Proteomes" id="UP000070498">
    <property type="component" value="Unassembled WGS sequence"/>
</dbReference>
<evidence type="ECO:0000313" key="1">
    <source>
        <dbReference type="EMBL" id="KXG84339.1"/>
    </source>
</evidence>
<gene>
    <name evidence="1" type="ORF">ATO67_12525</name>
</gene>
<dbReference type="STRING" id="2052828.ATO67_12525"/>
<dbReference type="AlphaFoldDB" id="A0A135NYV6"/>